<evidence type="ECO:0000313" key="3">
    <source>
        <dbReference type="EMBL" id="QNR85270.1"/>
    </source>
</evidence>
<feature type="chain" id="PRO_5046012376" description="Tail specific protease domain-containing protein" evidence="1">
    <location>
        <begin position="21"/>
        <end position="479"/>
    </location>
</feature>
<dbReference type="RefSeq" id="WP_190327765.1">
    <property type="nucleotide sequence ID" value="NZ_CP061171.1"/>
</dbReference>
<keyword evidence="1" id="KW-0732">Signal</keyword>
<protein>
    <recommendedName>
        <fullName evidence="2">Tail specific protease domain-containing protein</fullName>
    </recommendedName>
</protein>
<sequence length="479" mass="54571">MTRRILTLLLLICLTRPVSAQRTSCDCSANLNETIRKTELNYAGFPAKVNSKTKKAYSLLVHALKIKSSQQQNTEDCFYLIKQYVRFFKDKHFSLSYYPKEETKRELMDVDRILNTVQAGNGDPLEGIWINSDSSLRLVIKKFPNLQYKAIVIQSKDSGNVKGQVYFSLKPHHKGFLLEQYNVFGSTDMYAQRRGGLLQLWGFALFGKISGTGMTPDERKELDTWKNNNNGLDFRQLDQETSYIKIPTFFNNDSRIEKLVAANDKTIRASRYLIIDLRGNGGGNSGWSFLLPYVMTGPIDQDSPKLRISADNIKLKRAELEPLVKNPMPKEMQKYFPDSYVSKLKSIYEELAHTKATFIEIPGVRIPLDSVLRKPERVALITDGLCGSSTEFFFNLMKQSGKTKRYGGNTVGMMDYEGPTSRTMLPCEQLVLMIPVSKMSWADTHPIDQKGFSPDVKISLPAAEWLNYVKQDLKTNIRQ</sequence>
<dbReference type="InterPro" id="IPR029045">
    <property type="entry name" value="ClpP/crotonase-like_dom_sf"/>
</dbReference>
<evidence type="ECO:0000256" key="1">
    <source>
        <dbReference type="SAM" id="SignalP"/>
    </source>
</evidence>
<accession>A0ABX6TK09</accession>
<feature type="domain" description="Tail specific protease" evidence="2">
    <location>
        <begin position="242"/>
        <end position="458"/>
    </location>
</feature>
<organism evidence="3 4">
    <name type="scientific">Pedobacter riviphilus</name>
    <dbReference type="NCBI Taxonomy" id="2766984"/>
    <lineage>
        <taxon>Bacteria</taxon>
        <taxon>Pseudomonadati</taxon>
        <taxon>Bacteroidota</taxon>
        <taxon>Sphingobacteriia</taxon>
        <taxon>Sphingobacteriales</taxon>
        <taxon>Sphingobacteriaceae</taxon>
        <taxon>Pedobacter</taxon>
    </lineage>
</organism>
<evidence type="ECO:0000313" key="4">
    <source>
        <dbReference type="Proteomes" id="UP000516439"/>
    </source>
</evidence>
<keyword evidence="4" id="KW-1185">Reference proteome</keyword>
<dbReference type="Pfam" id="PF03572">
    <property type="entry name" value="Peptidase_S41"/>
    <property type="match status" value="1"/>
</dbReference>
<dbReference type="InterPro" id="IPR005151">
    <property type="entry name" value="Tail-specific_protease"/>
</dbReference>
<name>A0ABX6TK09_9SPHI</name>
<dbReference type="SUPFAM" id="SSF52096">
    <property type="entry name" value="ClpP/crotonase"/>
    <property type="match status" value="1"/>
</dbReference>
<gene>
    <name evidence="3" type="ORF">H9N25_01880</name>
</gene>
<proteinExistence type="predicted"/>
<evidence type="ECO:0000259" key="2">
    <source>
        <dbReference type="Pfam" id="PF03572"/>
    </source>
</evidence>
<dbReference type="EMBL" id="CP061171">
    <property type="protein sequence ID" value="QNR85270.1"/>
    <property type="molecule type" value="Genomic_DNA"/>
</dbReference>
<reference evidence="3 4" key="1">
    <citation type="submission" date="2020-09" db="EMBL/GenBank/DDBJ databases">
        <title>Pedobacter sp. SW-16 isolated from soil near Yeocheon.</title>
        <authorList>
            <person name="Im H.S."/>
            <person name="Joung Y."/>
            <person name="Lee S.-S."/>
        </authorList>
    </citation>
    <scope>NUCLEOTIDE SEQUENCE [LARGE SCALE GENOMIC DNA]</scope>
    <source>
        <strain evidence="3 4">SW-16</strain>
    </source>
</reference>
<dbReference type="Gene3D" id="3.90.226.10">
    <property type="entry name" value="2-enoyl-CoA Hydratase, Chain A, domain 1"/>
    <property type="match status" value="1"/>
</dbReference>
<feature type="signal peptide" evidence="1">
    <location>
        <begin position="1"/>
        <end position="20"/>
    </location>
</feature>
<dbReference type="Proteomes" id="UP000516439">
    <property type="component" value="Chromosome"/>
</dbReference>